<name>A0ABV8RSX3_9SPHN</name>
<dbReference type="RefSeq" id="WP_379539440.1">
    <property type="nucleotide sequence ID" value="NZ_JBHSDR010000006.1"/>
</dbReference>
<gene>
    <name evidence="2" type="ORF">ACFO0A_13065</name>
</gene>
<comment type="caution">
    <text evidence="2">The sequence shown here is derived from an EMBL/GenBank/DDBJ whole genome shotgun (WGS) entry which is preliminary data.</text>
</comment>
<protein>
    <submittedName>
        <fullName evidence="2">DUF3489 domain-containing protein</fullName>
    </submittedName>
</protein>
<keyword evidence="3" id="KW-1185">Reference proteome</keyword>
<feature type="region of interest" description="Disordered" evidence="1">
    <location>
        <begin position="1"/>
        <end position="37"/>
    </location>
</feature>
<accession>A0ABV8RSX3</accession>
<dbReference type="Pfam" id="PF11994">
    <property type="entry name" value="DUF3489"/>
    <property type="match status" value="1"/>
</dbReference>
<organism evidence="2 3">
    <name type="scientific">Novosphingobium tardum</name>
    <dbReference type="NCBI Taxonomy" id="1538021"/>
    <lineage>
        <taxon>Bacteria</taxon>
        <taxon>Pseudomonadati</taxon>
        <taxon>Pseudomonadota</taxon>
        <taxon>Alphaproteobacteria</taxon>
        <taxon>Sphingomonadales</taxon>
        <taxon>Sphingomonadaceae</taxon>
        <taxon>Novosphingobium</taxon>
    </lineage>
</organism>
<dbReference type="EMBL" id="JBHSDR010000006">
    <property type="protein sequence ID" value="MFC4295985.1"/>
    <property type="molecule type" value="Genomic_DNA"/>
</dbReference>
<proteinExistence type="predicted"/>
<sequence length="103" mass="10992">MTISSNTSTTPRSARRMAREAQGAPVSPQADLASTDRAPRKLDCVEALLLAAEGASIAELVAATGWQQHSVRGAMAGALKKRWLAITSDKVDGVRRYRARKAS</sequence>
<evidence type="ECO:0000256" key="1">
    <source>
        <dbReference type="SAM" id="MobiDB-lite"/>
    </source>
</evidence>
<feature type="compositionally biased region" description="Polar residues" evidence="1">
    <location>
        <begin position="1"/>
        <end position="12"/>
    </location>
</feature>
<evidence type="ECO:0000313" key="2">
    <source>
        <dbReference type="EMBL" id="MFC4295985.1"/>
    </source>
</evidence>
<dbReference type="Proteomes" id="UP001595828">
    <property type="component" value="Unassembled WGS sequence"/>
</dbReference>
<dbReference type="InterPro" id="IPR021880">
    <property type="entry name" value="DUF3489"/>
</dbReference>
<reference evidence="3" key="1">
    <citation type="journal article" date="2019" name="Int. J. Syst. Evol. Microbiol.">
        <title>The Global Catalogue of Microorganisms (GCM) 10K type strain sequencing project: providing services to taxonomists for standard genome sequencing and annotation.</title>
        <authorList>
            <consortium name="The Broad Institute Genomics Platform"/>
            <consortium name="The Broad Institute Genome Sequencing Center for Infectious Disease"/>
            <person name="Wu L."/>
            <person name="Ma J."/>
        </authorList>
    </citation>
    <scope>NUCLEOTIDE SEQUENCE [LARGE SCALE GENOMIC DNA]</scope>
    <source>
        <strain evidence="3">CGMCC 1.12989</strain>
    </source>
</reference>
<evidence type="ECO:0000313" key="3">
    <source>
        <dbReference type="Proteomes" id="UP001595828"/>
    </source>
</evidence>